<gene>
    <name evidence="1" type="ORF">QGM71_00740</name>
</gene>
<sequence length="326" mass="38407">MQTLPENIILFPKWKTALEEESLQALKEKRYEEALNKLNELLRYQVDNHEVFIGKIMCLMELGRYSEAQDMCEELLLYRNDNYYHYLHIYLTILFQTDQYGLLMEQVEDEFSNGSTPAVIKEQFEQLYDMSSKMKTDLIVEKSFGYLSDLYESINKDNHSEQWRLVETLRKMKSLPTEQVLSLLVNEKVHPVTKTAIFQWLQEVNISDHVDIHKLGFTKSVKPNEVTEINADIIIKQTLLLINEVQQENPSLFQLLEQLLYRYAYVRYPIMPPNKDVVKIAEALKNIGEGYLNIHSNFEKETPVDVARYMEEIQLCESLYLGIIEE</sequence>
<organism evidence="1 2">
    <name type="scientific">Virgibacillus tibetensis</name>
    <dbReference type="NCBI Taxonomy" id="3042313"/>
    <lineage>
        <taxon>Bacteria</taxon>
        <taxon>Bacillati</taxon>
        <taxon>Bacillota</taxon>
        <taxon>Bacilli</taxon>
        <taxon>Bacillales</taxon>
        <taxon>Bacillaceae</taxon>
        <taxon>Virgibacillus</taxon>
    </lineage>
</organism>
<accession>A0ABU6K9I1</accession>
<dbReference type="SUPFAM" id="SSF116965">
    <property type="entry name" value="Hypothetical protein MPN330"/>
    <property type="match status" value="1"/>
</dbReference>
<protein>
    <submittedName>
        <fullName evidence="1">Tetratricopeptide repeat protein</fullName>
    </submittedName>
</protein>
<dbReference type="RefSeq" id="WP_327605591.1">
    <property type="nucleotide sequence ID" value="NZ_JARZFX010000001.1"/>
</dbReference>
<dbReference type="InterPro" id="IPR011990">
    <property type="entry name" value="TPR-like_helical_dom_sf"/>
</dbReference>
<dbReference type="EMBL" id="JARZFX010000001">
    <property type="protein sequence ID" value="MEC5422017.1"/>
    <property type="molecule type" value="Genomic_DNA"/>
</dbReference>
<keyword evidence="2" id="KW-1185">Reference proteome</keyword>
<evidence type="ECO:0000313" key="1">
    <source>
        <dbReference type="EMBL" id="MEC5422017.1"/>
    </source>
</evidence>
<dbReference type="Proteomes" id="UP001335737">
    <property type="component" value="Unassembled WGS sequence"/>
</dbReference>
<proteinExistence type="predicted"/>
<dbReference type="SUPFAM" id="SSF48452">
    <property type="entry name" value="TPR-like"/>
    <property type="match status" value="1"/>
</dbReference>
<comment type="caution">
    <text evidence="1">The sequence shown here is derived from an EMBL/GenBank/DDBJ whole genome shotgun (WGS) entry which is preliminary data.</text>
</comment>
<reference evidence="1 2" key="1">
    <citation type="journal article" date="2024" name="Int. J. Syst. Evol. Microbiol.">
        <title>Virgibacillus tibetensis sp. nov., isolated from salt lake on the Tibetan Plateau of China.</title>
        <authorList>
            <person name="Phurbu D."/>
            <person name="Liu Z.-X."/>
            <person name="Wang R."/>
            <person name="Zheng Y.-Y."/>
            <person name="Liu H.-C."/>
            <person name="Zhou Y.-G."/>
            <person name="Yu Y.-J."/>
            <person name="Li A.-H."/>
        </authorList>
    </citation>
    <scope>NUCLEOTIDE SEQUENCE [LARGE SCALE GENOMIC DNA]</scope>
    <source>
        <strain evidence="1 2">C22-A2</strain>
    </source>
</reference>
<evidence type="ECO:0000313" key="2">
    <source>
        <dbReference type="Proteomes" id="UP001335737"/>
    </source>
</evidence>
<dbReference type="Gene3D" id="1.25.40.10">
    <property type="entry name" value="Tetratricopeptide repeat domain"/>
    <property type="match status" value="1"/>
</dbReference>
<dbReference type="Pfam" id="PF14559">
    <property type="entry name" value="TPR_19"/>
    <property type="match status" value="1"/>
</dbReference>
<name>A0ABU6K9I1_9BACI</name>